<protein>
    <submittedName>
        <fullName evidence="1">Uncharacterized protein</fullName>
    </submittedName>
</protein>
<gene>
    <name evidence="1" type="ORF">MPL3356_240009</name>
</gene>
<sequence length="70" mass="8102">MSESINTLDELLNDPMIQLVMERDRVRPAEIRLLLEKARDRAGDDSRIDQASVPPAHVVARSCLKQWLYR</sequence>
<name>A0A090DM86_MESPL</name>
<organism evidence="1 2">
    <name type="scientific">Mesorhizobium plurifarium</name>
    <dbReference type="NCBI Taxonomy" id="69974"/>
    <lineage>
        <taxon>Bacteria</taxon>
        <taxon>Pseudomonadati</taxon>
        <taxon>Pseudomonadota</taxon>
        <taxon>Alphaproteobacteria</taxon>
        <taxon>Hyphomicrobiales</taxon>
        <taxon>Phyllobacteriaceae</taxon>
        <taxon>Mesorhizobium</taxon>
    </lineage>
</organism>
<evidence type="ECO:0000313" key="1">
    <source>
        <dbReference type="EMBL" id="CDX17405.1"/>
    </source>
</evidence>
<proteinExistence type="predicted"/>
<dbReference type="EMBL" id="CCMZ01000017">
    <property type="protein sequence ID" value="CDX17405.1"/>
    <property type="molecule type" value="Genomic_DNA"/>
</dbReference>
<keyword evidence="2" id="KW-1185">Reference proteome</keyword>
<dbReference type="Proteomes" id="UP000045285">
    <property type="component" value="Unassembled WGS sequence"/>
</dbReference>
<reference evidence="2" key="1">
    <citation type="submission" date="2014-08" db="EMBL/GenBank/DDBJ databases">
        <authorList>
            <person name="Moulin L."/>
        </authorList>
    </citation>
    <scope>NUCLEOTIDE SEQUENCE [LARGE SCALE GENOMIC DNA]</scope>
</reference>
<evidence type="ECO:0000313" key="2">
    <source>
        <dbReference type="Proteomes" id="UP000045285"/>
    </source>
</evidence>
<accession>A0A090DM86</accession>
<dbReference type="AlphaFoldDB" id="A0A090DM86"/>